<evidence type="ECO:0000259" key="1">
    <source>
        <dbReference type="SMART" id="SM00587"/>
    </source>
</evidence>
<reference evidence="2 3" key="1">
    <citation type="journal article" date="2015" name="Nat. Commun.">
        <title>Lucilia cuprina genome unlocks parasitic fly biology to underpin future interventions.</title>
        <authorList>
            <person name="Anstead C.A."/>
            <person name="Korhonen P.K."/>
            <person name="Young N.D."/>
            <person name="Hall R.S."/>
            <person name="Jex A.R."/>
            <person name="Murali S.C."/>
            <person name="Hughes D.S."/>
            <person name="Lee S.F."/>
            <person name="Perry T."/>
            <person name="Stroehlein A.J."/>
            <person name="Ansell B.R."/>
            <person name="Breugelmans B."/>
            <person name="Hofmann A."/>
            <person name="Qu J."/>
            <person name="Dugan S."/>
            <person name="Lee S.L."/>
            <person name="Chao H."/>
            <person name="Dinh H."/>
            <person name="Han Y."/>
            <person name="Doddapaneni H.V."/>
            <person name="Worley K.C."/>
            <person name="Muzny D.M."/>
            <person name="Ioannidis P."/>
            <person name="Waterhouse R.M."/>
            <person name="Zdobnov E.M."/>
            <person name="James P.J."/>
            <person name="Bagnall N.H."/>
            <person name="Kotze A.C."/>
            <person name="Gibbs R.A."/>
            <person name="Richards S."/>
            <person name="Batterham P."/>
            <person name="Gasser R.B."/>
        </authorList>
    </citation>
    <scope>NUCLEOTIDE SEQUENCE [LARGE SCALE GENOMIC DNA]</scope>
    <source>
        <strain evidence="2 3">LS</strain>
        <tissue evidence="2">Full body</tissue>
    </source>
</reference>
<feature type="domain" description="CHK kinase-like" evidence="1">
    <location>
        <begin position="138"/>
        <end position="339"/>
    </location>
</feature>
<sequence length="825" mass="96679">MAAVIELSVNDVQGLCRRYFKDYAANDKEQQQAAHVNNFEVNYYKLKPISDDPAGFLGNHRYLIVEISKKNVDNQDCVEKLRFFTKSAPMEIASRMEYMEEFGVFKKEIAVYRDVLPRLQEVFEGIAPKCYYADNNWLVFEDLHQQGYKMGSGRDGLYDAEHLKCAVKNLAALHAASLVFEVKHKKKFDELHPLAVFENAYPKECSPQHVRYQNFSNAVGVFKELIKLMPKYQDKLDYILNNIHDKMAVIFKLVQTSQKYKNVFSHGDLWANNIMFQYSKYGDIPTHCRFVDFQLARYAPPMIDLITVLTIPTTREFRSKYLMEFVADYYRFMSEFLKREELTIKDFLTEEELYASLKEFRISGIIESCLFSHLTILPSELTQSLTTSTDGFSDFFDRNMATNIALTPKDIEKLCHHYLKDHGEEDNVNIELIDYNLKPVSEDLSGFFGYHRFLTVNICKNKDKDNEKTSQTIRFFTKTAPVEIESRMEYLEQFGVYKKEMSVFSEVLPKLEQIFPGISPKCYYADNTLLVLEDLNLLQYKMAAGRDGLLDYPHLKCTVKTLAAMHAASIVYEVKEKQKFNVLHAEACVENAYPLNYPKEHMRYQNFRNALKVFKELIKLMPKYQNHVEEILNNLQTKMAVIYPMAQTSNKYQNVFSHGDMWANNVMFQYDEDGKTLIQARFVDFQLARYAPPMLDLITILTIPTSREFRSQYLMDLLMDYYTFMKDFLQQQKLSIDDFIPREQFYESFKEFRVCGLIESCFFSHLTILPPECTESLAGSTDGFTDFFERKRVEICLKAFNTDRVYRERLTDMLEDLVDNYVLEK</sequence>
<dbReference type="EMBL" id="JRES01000842">
    <property type="protein sequence ID" value="KNC27780.1"/>
    <property type="molecule type" value="Genomic_DNA"/>
</dbReference>
<keyword evidence="3" id="KW-1185">Reference proteome</keyword>
<dbReference type="OMA" id="RNTICHG"/>
<proteinExistence type="predicted"/>
<dbReference type="OrthoDB" id="6334212at2759"/>
<dbReference type="Pfam" id="PF02958">
    <property type="entry name" value="EcKL"/>
    <property type="match status" value="2"/>
</dbReference>
<dbReference type="InterPro" id="IPR011009">
    <property type="entry name" value="Kinase-like_dom_sf"/>
</dbReference>
<dbReference type="PANTHER" id="PTHR11012:SF48">
    <property type="entry name" value="CHK KINASE-LIKE DOMAIN-CONTAINING PROTEIN-RELATED"/>
    <property type="match status" value="1"/>
</dbReference>
<dbReference type="AlphaFoldDB" id="A0A0L0C663"/>
<dbReference type="SMART" id="SM00587">
    <property type="entry name" value="CHK"/>
    <property type="match status" value="2"/>
</dbReference>
<dbReference type="Proteomes" id="UP000037069">
    <property type="component" value="Unassembled WGS sequence"/>
</dbReference>
<dbReference type="PANTHER" id="PTHR11012">
    <property type="entry name" value="PROTEIN KINASE-LIKE DOMAIN-CONTAINING"/>
    <property type="match status" value="1"/>
</dbReference>
<evidence type="ECO:0000313" key="2">
    <source>
        <dbReference type="EMBL" id="KNC27780.1"/>
    </source>
</evidence>
<gene>
    <name evidence="2" type="ORF">FF38_07995</name>
</gene>
<dbReference type="InterPro" id="IPR015897">
    <property type="entry name" value="CHK_kinase-like"/>
</dbReference>
<feature type="domain" description="CHK kinase-like" evidence="1">
    <location>
        <begin position="530"/>
        <end position="731"/>
    </location>
</feature>
<organism evidence="2 3">
    <name type="scientific">Lucilia cuprina</name>
    <name type="common">Green bottle fly</name>
    <name type="synonym">Australian sheep blowfly</name>
    <dbReference type="NCBI Taxonomy" id="7375"/>
    <lineage>
        <taxon>Eukaryota</taxon>
        <taxon>Metazoa</taxon>
        <taxon>Ecdysozoa</taxon>
        <taxon>Arthropoda</taxon>
        <taxon>Hexapoda</taxon>
        <taxon>Insecta</taxon>
        <taxon>Pterygota</taxon>
        <taxon>Neoptera</taxon>
        <taxon>Endopterygota</taxon>
        <taxon>Diptera</taxon>
        <taxon>Brachycera</taxon>
        <taxon>Muscomorpha</taxon>
        <taxon>Oestroidea</taxon>
        <taxon>Calliphoridae</taxon>
        <taxon>Luciliinae</taxon>
        <taxon>Lucilia</taxon>
    </lineage>
</organism>
<dbReference type="SUPFAM" id="SSF56112">
    <property type="entry name" value="Protein kinase-like (PK-like)"/>
    <property type="match status" value="2"/>
</dbReference>
<evidence type="ECO:0000313" key="3">
    <source>
        <dbReference type="Proteomes" id="UP000037069"/>
    </source>
</evidence>
<name>A0A0L0C663_LUCCU</name>
<protein>
    <recommendedName>
        <fullName evidence="1">CHK kinase-like domain-containing protein</fullName>
    </recommendedName>
</protein>
<dbReference type="InterPro" id="IPR004119">
    <property type="entry name" value="EcKL"/>
</dbReference>
<dbReference type="Gene3D" id="3.90.1200.10">
    <property type="match status" value="2"/>
</dbReference>
<accession>A0A0L0C663</accession>
<comment type="caution">
    <text evidence="2">The sequence shown here is derived from an EMBL/GenBank/DDBJ whole genome shotgun (WGS) entry which is preliminary data.</text>
</comment>